<evidence type="ECO:0000313" key="1">
    <source>
        <dbReference type="EMBL" id="PKY59245.1"/>
    </source>
</evidence>
<keyword evidence="2" id="KW-1185">Reference proteome</keyword>
<comment type="caution">
    <text evidence="1">The sequence shown here is derived from an EMBL/GenBank/DDBJ whole genome shotgun (WGS) entry which is preliminary data.</text>
</comment>
<proteinExistence type="predicted"/>
<dbReference type="Proteomes" id="UP000234323">
    <property type="component" value="Unassembled WGS sequence"/>
</dbReference>
<protein>
    <submittedName>
        <fullName evidence="1">Uncharacterized protein</fullName>
    </submittedName>
</protein>
<dbReference type="EMBL" id="LLXI01003444">
    <property type="protein sequence ID" value="PKY59245.1"/>
    <property type="molecule type" value="Genomic_DNA"/>
</dbReference>
<dbReference type="AlphaFoldDB" id="A0A2I1HK56"/>
<reference evidence="1 2" key="1">
    <citation type="submission" date="2015-10" db="EMBL/GenBank/DDBJ databases">
        <title>Genome analyses suggest a sexual origin of heterokaryosis in a supposedly ancient asexual fungus.</title>
        <authorList>
            <person name="Ropars J."/>
            <person name="Sedzielewska K."/>
            <person name="Noel J."/>
            <person name="Charron P."/>
            <person name="Farinelli L."/>
            <person name="Marton T."/>
            <person name="Kruger M."/>
            <person name="Pelin A."/>
            <person name="Brachmann A."/>
            <person name="Corradi N."/>
        </authorList>
    </citation>
    <scope>NUCLEOTIDE SEQUENCE [LARGE SCALE GENOMIC DNA]</scope>
    <source>
        <strain evidence="1 2">A4</strain>
    </source>
</reference>
<accession>A0A2I1HK56</accession>
<sequence>MKFSLNCLFLKEASVRFISVDISDEIIVGINRIKYEDIKVSHVKSLILSGKGVSYSPDNLNLWKVDRNSVDKNDKIVLKIRKASHGKCSSTLKTGGGDHYVSQFFTSRTKLPVSNPFKDSNSILKWIQEYLLVTGRQPLTLVETFGARFTLCGRDDTIETL</sequence>
<name>A0A2I1HK56_9GLOM</name>
<gene>
    <name evidence="1" type="ORF">RhiirA4_412365</name>
</gene>
<evidence type="ECO:0000313" key="2">
    <source>
        <dbReference type="Proteomes" id="UP000234323"/>
    </source>
</evidence>
<organism evidence="1 2">
    <name type="scientific">Rhizophagus irregularis</name>
    <dbReference type="NCBI Taxonomy" id="588596"/>
    <lineage>
        <taxon>Eukaryota</taxon>
        <taxon>Fungi</taxon>
        <taxon>Fungi incertae sedis</taxon>
        <taxon>Mucoromycota</taxon>
        <taxon>Glomeromycotina</taxon>
        <taxon>Glomeromycetes</taxon>
        <taxon>Glomerales</taxon>
        <taxon>Glomeraceae</taxon>
        <taxon>Rhizophagus</taxon>
    </lineage>
</organism>